<sequence>MRPEPWPEPVPEVAEAVRSKNYGRTVPMPVAVRDRLGELFPDAEFAQAFGPTGPAGWSPGRLALVSVFQMVENLTDRQAADAVRDRLSWMYALGLDLADTGFDHSVLSQFRTRVIEHGLEEKVLDLLLARLVDLGLLADGGKARTDSTHVVSAVRDLNRLELAGEAVRAAIQVSAAAAPDWVAEVVDVPGWTARYDTHVDTWQIPTSQAKRDQLASVYGRDGHALLAAVYDRRSPAWLAELPAVQTLRVVLLQNYIVTTDARGREVVRRREGSKQAGDGLPPGHLRTASPYDTDTRWSAKRDMLWNGFKLHVTETCTGEPCQDRARPNLITNVATTHATVSDAAVLAPVHARLADRGLGPAEHYVDSGYASAENIIAARSDYGIALITPVLLDNSAQARAGNGFAAADFTIDFKHQSATCPQGAHSSSWSPASQRGYPVIVVKFANSVCGPCPVRQQCTTSASGRRQLTLHPAALTQTLQARRTEQTDQRWQTDYALRCGIEGTIKSSRRRHQHPPRPLSRHHQNPTTTHLQRRSAQPHPAARLVERPATRPLPHQPPRPPRTRPHRLIKSNGQQDPRRGRSSVVRVRVALAAGGCGYPRQVADSIANLGGALHRHRAGTGGLPGARAKRWVGDLFPQGCCPGFLVAVGGACTIIPDWRCPAGRFASTAAVIRLDTARPG</sequence>
<feature type="domain" description="Transposase InsH N-terminal" evidence="2">
    <location>
        <begin position="33"/>
        <end position="113"/>
    </location>
</feature>
<evidence type="ECO:0008006" key="6">
    <source>
        <dbReference type="Google" id="ProtNLM"/>
    </source>
</evidence>
<dbReference type="eggNOG" id="COG3039">
    <property type="taxonomic scope" value="Bacteria"/>
</dbReference>
<dbReference type="Pfam" id="PF13751">
    <property type="entry name" value="DDE_Tnp_1_6"/>
    <property type="match status" value="1"/>
</dbReference>
<dbReference type="InterPro" id="IPR008490">
    <property type="entry name" value="Transposase_InsH_N"/>
</dbReference>
<protein>
    <recommendedName>
        <fullName evidence="6">Transposase IS4 family protein</fullName>
    </recommendedName>
</protein>
<dbReference type="EMBL" id="CP001700">
    <property type="protein sequence ID" value="ACU72601.1"/>
    <property type="molecule type" value="Genomic_DNA"/>
</dbReference>
<dbReference type="PANTHER" id="PTHR35604">
    <property type="entry name" value="TRANSPOSASE INSH FOR INSERTION SEQUENCE ELEMENT IS5A-RELATED"/>
    <property type="match status" value="1"/>
</dbReference>
<evidence type="ECO:0000256" key="1">
    <source>
        <dbReference type="SAM" id="MobiDB-lite"/>
    </source>
</evidence>
<proteinExistence type="predicted"/>
<name>C7QBY2_CATAD</name>
<dbReference type="AlphaFoldDB" id="C7QBY2"/>
<keyword evidence="5" id="KW-1185">Reference proteome</keyword>
<dbReference type="STRING" id="479433.Caci_3699"/>
<dbReference type="InterPro" id="IPR025668">
    <property type="entry name" value="Tnp_DDE_dom"/>
</dbReference>
<gene>
    <name evidence="4" type="ordered locus">Caci_3699</name>
</gene>
<dbReference type="KEGG" id="cai:Caci_3699"/>
<organism evidence="4 5">
    <name type="scientific">Catenulispora acidiphila (strain DSM 44928 / JCM 14897 / NBRC 102108 / NRRL B-24433 / ID139908)</name>
    <dbReference type="NCBI Taxonomy" id="479433"/>
    <lineage>
        <taxon>Bacteria</taxon>
        <taxon>Bacillati</taxon>
        <taxon>Actinomycetota</taxon>
        <taxon>Actinomycetes</taxon>
        <taxon>Catenulisporales</taxon>
        <taxon>Catenulisporaceae</taxon>
        <taxon>Catenulispora</taxon>
    </lineage>
</organism>
<feature type="compositionally biased region" description="Basic residues" evidence="1">
    <location>
        <begin position="507"/>
        <end position="524"/>
    </location>
</feature>
<feature type="domain" description="Transposase DDE" evidence="3">
    <location>
        <begin position="419"/>
        <end position="513"/>
    </location>
</feature>
<dbReference type="InParanoid" id="C7QBY2"/>
<evidence type="ECO:0000313" key="4">
    <source>
        <dbReference type="EMBL" id="ACU72601.1"/>
    </source>
</evidence>
<feature type="region of interest" description="Disordered" evidence="1">
    <location>
        <begin position="502"/>
        <end position="583"/>
    </location>
</feature>
<dbReference type="PANTHER" id="PTHR35604:SF2">
    <property type="entry name" value="TRANSPOSASE INSH FOR INSERTION SEQUENCE ELEMENT IS5A-RELATED"/>
    <property type="match status" value="1"/>
</dbReference>
<evidence type="ECO:0000259" key="3">
    <source>
        <dbReference type="Pfam" id="PF13751"/>
    </source>
</evidence>
<evidence type="ECO:0000259" key="2">
    <source>
        <dbReference type="Pfam" id="PF05598"/>
    </source>
</evidence>
<evidence type="ECO:0000313" key="5">
    <source>
        <dbReference type="Proteomes" id="UP000000851"/>
    </source>
</evidence>
<reference evidence="4 5" key="1">
    <citation type="journal article" date="2009" name="Stand. Genomic Sci.">
        <title>Complete genome sequence of Catenulispora acidiphila type strain (ID 139908).</title>
        <authorList>
            <person name="Copeland A."/>
            <person name="Lapidus A."/>
            <person name="Glavina Del Rio T."/>
            <person name="Nolan M."/>
            <person name="Lucas S."/>
            <person name="Chen F."/>
            <person name="Tice H."/>
            <person name="Cheng J.F."/>
            <person name="Bruce D."/>
            <person name="Goodwin L."/>
            <person name="Pitluck S."/>
            <person name="Mikhailova N."/>
            <person name="Pati A."/>
            <person name="Ivanova N."/>
            <person name="Mavromatis K."/>
            <person name="Chen A."/>
            <person name="Palaniappan K."/>
            <person name="Chain P."/>
            <person name="Land M."/>
            <person name="Hauser L."/>
            <person name="Chang Y.J."/>
            <person name="Jeffries C.D."/>
            <person name="Chertkov O."/>
            <person name="Brettin T."/>
            <person name="Detter J.C."/>
            <person name="Han C."/>
            <person name="Ali Z."/>
            <person name="Tindall B.J."/>
            <person name="Goker M."/>
            <person name="Bristow J."/>
            <person name="Eisen J.A."/>
            <person name="Markowitz V."/>
            <person name="Hugenholtz P."/>
            <person name="Kyrpides N.C."/>
            <person name="Klenk H.P."/>
        </authorList>
    </citation>
    <scope>NUCLEOTIDE SEQUENCE [LARGE SCALE GENOMIC DNA]</scope>
    <source>
        <strain evidence="5">DSM 44928 / JCM 14897 / NBRC 102108 / NRRL B-24433 / ID139908</strain>
    </source>
</reference>
<dbReference type="HOGENOM" id="CLU_028885_2_0_11"/>
<dbReference type="Pfam" id="PF05598">
    <property type="entry name" value="DUF772"/>
    <property type="match status" value="1"/>
</dbReference>
<dbReference type="Proteomes" id="UP000000851">
    <property type="component" value="Chromosome"/>
</dbReference>
<feature type="region of interest" description="Disordered" evidence="1">
    <location>
        <begin position="267"/>
        <end position="292"/>
    </location>
</feature>
<accession>C7QBY2</accession>